<feature type="region of interest" description="Disordered" evidence="10">
    <location>
        <begin position="584"/>
        <end position="658"/>
    </location>
</feature>
<dbReference type="GO" id="GO:0004674">
    <property type="term" value="F:protein serine/threonine kinase activity"/>
    <property type="evidence" value="ECO:0007669"/>
    <property type="project" value="UniProtKB-KW"/>
</dbReference>
<sequence length="696" mass="80263">MPLYDCMLLFKPIVRKEGLIELVARIGKHVYNRNGVLTEVKSFGKVELGYGIRKLDGRHYQGQLMQITMMATPNMNKELHYLNKEDKLLRWLLVKHRGIEIGSTEREDESNRLTNTTTFDESSSDEDDDIFRLIYFSRYRKVWIVQRILLYFKSLLTPKCSKLIQLIDIYGYKAFDEVDGIEVAWNQVRIDDVLQSPNSLERLYSEVRLLKSLKHGNIIRFYNSWIDDKNKTVNIITELFTSGSLRHYRKKHRKVNMKAVKCWARQILTGLRYLHSQEPPIIHRDLKCDNIFINGNHGEVKIGDLGLATVMEQANAKSVIGTPEFMAPELYDENYNELADIYSFGMCMLEMVTFEYPYCECKNSAQIYKKVSSGIKPASLSRVQDQEVKQFIEKCLLPASERSSAKDLLLDPFLQVNGLTMNNPLPLPDIVMPKEGAFGERCLMSEGPPTARRSIPMSIDLDEDNNLPIVTYSENSGSRCIEVRRAKRGNFFVLKGEENDEHSVSLILRIVDENGRVRNIHFLFYQEGDTASKVSSEMVEQLELTDQNVTFIAELIDILLVNMIPTWETDVTVDHLIHSQLNQSSRSHHSEAKAQRQEEPAFHDACESVSHSWASDCPRSDEEDKQCVDASKGEEEEEEEEATEPVSLEEEESLRQQLEEIEAKYEEEMKEIGKKREEAIMETKKKLSQKKVEQAD</sequence>
<comment type="caution">
    <text evidence="12">The sequence shown here is derived from an EMBL/GenBank/DDBJ whole genome shotgun (WGS) entry which is preliminary data.</text>
</comment>
<keyword evidence="5" id="KW-0547">Nucleotide-binding</keyword>
<dbReference type="CDD" id="cd15465">
    <property type="entry name" value="bS6_mito"/>
    <property type="match status" value="1"/>
</dbReference>
<dbReference type="GO" id="GO:0006412">
    <property type="term" value="P:translation"/>
    <property type="evidence" value="ECO:0007669"/>
    <property type="project" value="InterPro"/>
</dbReference>
<dbReference type="FunFam" id="3.30.70.60:FF:000012">
    <property type="entry name" value="Translation elongation factor EF1B/ribosomal protein S6 family protein"/>
    <property type="match status" value="1"/>
</dbReference>
<comment type="catalytic activity">
    <reaction evidence="9">
        <text>L-seryl-[protein] + ATP = O-phospho-L-seryl-[protein] + ADP + H(+)</text>
        <dbReference type="Rhea" id="RHEA:17989"/>
        <dbReference type="Rhea" id="RHEA-COMP:9863"/>
        <dbReference type="Rhea" id="RHEA-COMP:11604"/>
        <dbReference type="ChEBI" id="CHEBI:15378"/>
        <dbReference type="ChEBI" id="CHEBI:29999"/>
        <dbReference type="ChEBI" id="CHEBI:30616"/>
        <dbReference type="ChEBI" id="CHEBI:83421"/>
        <dbReference type="ChEBI" id="CHEBI:456216"/>
        <dbReference type="EC" id="2.7.11.1"/>
    </reaction>
</comment>
<dbReference type="SUPFAM" id="SSF54995">
    <property type="entry name" value="Ribosomal protein S6"/>
    <property type="match status" value="1"/>
</dbReference>
<dbReference type="SUPFAM" id="SSF56112">
    <property type="entry name" value="Protein kinase-like (PK-like)"/>
    <property type="match status" value="1"/>
</dbReference>
<dbReference type="CDD" id="cd13983">
    <property type="entry name" value="STKc_WNK"/>
    <property type="match status" value="1"/>
</dbReference>
<keyword evidence="6" id="KW-0418">Kinase</keyword>
<dbReference type="InterPro" id="IPR035980">
    <property type="entry name" value="Ribosomal_bS6_sf"/>
</dbReference>
<feature type="compositionally biased region" description="Acidic residues" evidence="10">
    <location>
        <begin position="634"/>
        <end position="652"/>
    </location>
</feature>
<evidence type="ECO:0000256" key="4">
    <source>
        <dbReference type="ARBA" id="ARBA00022679"/>
    </source>
</evidence>
<evidence type="ECO:0000313" key="12">
    <source>
        <dbReference type="EMBL" id="CAA7053038.1"/>
    </source>
</evidence>
<dbReference type="InterPro" id="IPR050588">
    <property type="entry name" value="WNK_Ser-Thr_kinase"/>
</dbReference>
<dbReference type="PANTHER" id="PTHR13902">
    <property type="entry name" value="SERINE/THREONINE-PROTEIN KINASE WNK WITH NO LYSINE -RELATED"/>
    <property type="match status" value="1"/>
</dbReference>
<keyword evidence="7" id="KW-0067">ATP-binding</keyword>
<dbReference type="Gene3D" id="3.10.20.90">
    <property type="entry name" value="Phosphatidylinositol 3-kinase Catalytic Subunit, Chain A, domain 1"/>
    <property type="match status" value="1"/>
</dbReference>
<dbReference type="InterPro" id="IPR014717">
    <property type="entry name" value="Transl_elong_EF1B/ribsomal_bS6"/>
</dbReference>
<dbReference type="PROSITE" id="PS00108">
    <property type="entry name" value="PROTEIN_KINASE_ST"/>
    <property type="match status" value="1"/>
</dbReference>
<reference evidence="12" key="1">
    <citation type="submission" date="2020-01" db="EMBL/GenBank/DDBJ databases">
        <authorList>
            <person name="Mishra B."/>
        </authorList>
    </citation>
    <scope>NUCLEOTIDE SEQUENCE [LARGE SCALE GENOMIC DNA]</scope>
</reference>
<keyword evidence="3" id="KW-0723">Serine/threonine-protein kinase</keyword>
<evidence type="ECO:0000256" key="9">
    <source>
        <dbReference type="ARBA" id="ARBA00048679"/>
    </source>
</evidence>
<evidence type="ECO:0000256" key="8">
    <source>
        <dbReference type="ARBA" id="ARBA00047899"/>
    </source>
</evidence>
<dbReference type="Proteomes" id="UP000467841">
    <property type="component" value="Unassembled WGS sequence"/>
</dbReference>
<evidence type="ECO:0000256" key="3">
    <source>
        <dbReference type="ARBA" id="ARBA00022527"/>
    </source>
</evidence>
<evidence type="ECO:0000256" key="10">
    <source>
        <dbReference type="SAM" id="MobiDB-lite"/>
    </source>
</evidence>
<protein>
    <recommendedName>
        <fullName evidence="2">non-specific serine/threonine protein kinase</fullName>
        <ecNumber evidence="2">2.7.11.1</ecNumber>
    </recommendedName>
</protein>
<evidence type="ECO:0000256" key="2">
    <source>
        <dbReference type="ARBA" id="ARBA00012513"/>
    </source>
</evidence>
<dbReference type="GO" id="GO:0019843">
    <property type="term" value="F:rRNA binding"/>
    <property type="evidence" value="ECO:0007669"/>
    <property type="project" value="InterPro"/>
</dbReference>
<dbReference type="FunFam" id="3.30.200.20:FF:000075">
    <property type="entry name" value="Probable serine/threonine-protein kinase WNK1"/>
    <property type="match status" value="1"/>
</dbReference>
<dbReference type="OrthoDB" id="4062651at2759"/>
<dbReference type="InterPro" id="IPR011009">
    <property type="entry name" value="Kinase-like_dom_sf"/>
</dbReference>
<gene>
    <name evidence="12" type="ORF">MERR_LOCUS40273</name>
</gene>
<dbReference type="SMART" id="SM00220">
    <property type="entry name" value="S_TKc"/>
    <property type="match status" value="1"/>
</dbReference>
<organism evidence="12 13">
    <name type="scientific">Microthlaspi erraticum</name>
    <dbReference type="NCBI Taxonomy" id="1685480"/>
    <lineage>
        <taxon>Eukaryota</taxon>
        <taxon>Viridiplantae</taxon>
        <taxon>Streptophyta</taxon>
        <taxon>Embryophyta</taxon>
        <taxon>Tracheophyta</taxon>
        <taxon>Spermatophyta</taxon>
        <taxon>Magnoliopsida</taxon>
        <taxon>eudicotyledons</taxon>
        <taxon>Gunneridae</taxon>
        <taxon>Pentapetalae</taxon>
        <taxon>rosids</taxon>
        <taxon>malvids</taxon>
        <taxon>Brassicales</taxon>
        <taxon>Brassicaceae</taxon>
        <taxon>Coluteocarpeae</taxon>
        <taxon>Microthlaspi</taxon>
    </lineage>
</organism>
<dbReference type="Pfam" id="PF01250">
    <property type="entry name" value="Ribosomal_S6"/>
    <property type="match status" value="1"/>
</dbReference>
<dbReference type="GO" id="GO:0003735">
    <property type="term" value="F:structural constituent of ribosome"/>
    <property type="evidence" value="ECO:0007669"/>
    <property type="project" value="InterPro"/>
</dbReference>
<keyword evidence="13" id="KW-1185">Reference proteome</keyword>
<dbReference type="FunFam" id="1.10.510.10:FF:000046">
    <property type="entry name" value="probable serine/threonine-protein kinase WNK9"/>
    <property type="match status" value="1"/>
</dbReference>
<comment type="similarity">
    <text evidence="1">Belongs to the bacterial ribosomal protein bS6 family.</text>
</comment>
<feature type="compositionally biased region" description="Basic and acidic residues" evidence="10">
    <location>
        <begin position="618"/>
        <end position="633"/>
    </location>
</feature>
<comment type="catalytic activity">
    <reaction evidence="8">
        <text>L-threonyl-[protein] + ATP = O-phospho-L-threonyl-[protein] + ADP + H(+)</text>
        <dbReference type="Rhea" id="RHEA:46608"/>
        <dbReference type="Rhea" id="RHEA-COMP:11060"/>
        <dbReference type="Rhea" id="RHEA-COMP:11605"/>
        <dbReference type="ChEBI" id="CHEBI:15378"/>
        <dbReference type="ChEBI" id="CHEBI:30013"/>
        <dbReference type="ChEBI" id="CHEBI:30616"/>
        <dbReference type="ChEBI" id="CHEBI:61977"/>
        <dbReference type="ChEBI" id="CHEBI:456216"/>
        <dbReference type="EC" id="2.7.11.1"/>
    </reaction>
</comment>
<evidence type="ECO:0000256" key="7">
    <source>
        <dbReference type="ARBA" id="ARBA00022840"/>
    </source>
</evidence>
<dbReference type="InterPro" id="IPR008271">
    <property type="entry name" value="Ser/Thr_kinase_AS"/>
</dbReference>
<dbReference type="EC" id="2.7.11.1" evidence="2"/>
<dbReference type="Pfam" id="PF00069">
    <property type="entry name" value="Pkinase"/>
    <property type="match status" value="1"/>
</dbReference>
<dbReference type="InterPro" id="IPR000529">
    <property type="entry name" value="Ribosomal_bS6"/>
</dbReference>
<dbReference type="PROSITE" id="PS50011">
    <property type="entry name" value="PROTEIN_KINASE_DOM"/>
    <property type="match status" value="1"/>
</dbReference>
<evidence type="ECO:0000259" key="11">
    <source>
        <dbReference type="PROSITE" id="PS50011"/>
    </source>
</evidence>
<dbReference type="EMBL" id="CACVBM020001518">
    <property type="protein sequence ID" value="CAA7053038.1"/>
    <property type="molecule type" value="Genomic_DNA"/>
</dbReference>
<feature type="domain" description="Protein kinase" evidence="11">
    <location>
        <begin position="164"/>
        <end position="414"/>
    </location>
</feature>
<dbReference type="Gene3D" id="3.30.200.20">
    <property type="entry name" value="Phosphorylase Kinase, domain 1"/>
    <property type="match status" value="1"/>
</dbReference>
<dbReference type="InterPro" id="IPR000719">
    <property type="entry name" value="Prot_kinase_dom"/>
</dbReference>
<dbReference type="AlphaFoldDB" id="A0A6D2L0J5"/>
<dbReference type="GO" id="GO:0005524">
    <property type="term" value="F:ATP binding"/>
    <property type="evidence" value="ECO:0007669"/>
    <property type="project" value="UniProtKB-KW"/>
</dbReference>
<keyword evidence="4" id="KW-0808">Transferase</keyword>
<evidence type="ECO:0000313" key="13">
    <source>
        <dbReference type="Proteomes" id="UP000467841"/>
    </source>
</evidence>
<feature type="compositionally biased region" description="Basic and acidic residues" evidence="10">
    <location>
        <begin position="588"/>
        <end position="606"/>
    </location>
</feature>
<evidence type="ECO:0000256" key="5">
    <source>
        <dbReference type="ARBA" id="ARBA00022741"/>
    </source>
</evidence>
<evidence type="ECO:0000256" key="1">
    <source>
        <dbReference type="ARBA" id="ARBA00009512"/>
    </source>
</evidence>
<evidence type="ECO:0000256" key="6">
    <source>
        <dbReference type="ARBA" id="ARBA00022777"/>
    </source>
</evidence>
<accession>A0A6D2L0J5</accession>
<dbReference type="Gene3D" id="3.30.70.60">
    <property type="match status" value="1"/>
</dbReference>
<proteinExistence type="inferred from homology"/>
<dbReference type="Gene3D" id="1.10.510.10">
    <property type="entry name" value="Transferase(Phosphotransferase) domain 1"/>
    <property type="match status" value="1"/>
</dbReference>
<name>A0A6D2L0J5_9BRAS</name>
<dbReference type="GO" id="GO:0005840">
    <property type="term" value="C:ribosome"/>
    <property type="evidence" value="ECO:0007669"/>
    <property type="project" value="InterPro"/>
</dbReference>